<dbReference type="EMBL" id="ML995479">
    <property type="protein sequence ID" value="KAF2144614.1"/>
    <property type="molecule type" value="Genomic_DNA"/>
</dbReference>
<name>A0A6A6BMY2_9PEZI</name>
<dbReference type="GeneID" id="54297530"/>
<keyword evidence="1" id="KW-0812">Transmembrane</keyword>
<reference evidence="2" key="1">
    <citation type="journal article" date="2020" name="Stud. Mycol.">
        <title>101 Dothideomycetes genomes: a test case for predicting lifestyles and emergence of pathogens.</title>
        <authorList>
            <person name="Haridas S."/>
            <person name="Albert R."/>
            <person name="Binder M."/>
            <person name="Bloem J."/>
            <person name="Labutti K."/>
            <person name="Salamov A."/>
            <person name="Andreopoulos B."/>
            <person name="Baker S."/>
            <person name="Barry K."/>
            <person name="Bills G."/>
            <person name="Bluhm B."/>
            <person name="Cannon C."/>
            <person name="Castanera R."/>
            <person name="Culley D."/>
            <person name="Daum C."/>
            <person name="Ezra D."/>
            <person name="Gonzalez J."/>
            <person name="Henrissat B."/>
            <person name="Kuo A."/>
            <person name="Liang C."/>
            <person name="Lipzen A."/>
            <person name="Lutzoni F."/>
            <person name="Magnuson J."/>
            <person name="Mondo S."/>
            <person name="Nolan M."/>
            <person name="Ohm R."/>
            <person name="Pangilinan J."/>
            <person name="Park H.-J."/>
            <person name="Ramirez L."/>
            <person name="Alfaro M."/>
            <person name="Sun H."/>
            <person name="Tritt A."/>
            <person name="Yoshinaga Y."/>
            <person name="Zwiers L.-H."/>
            <person name="Turgeon B."/>
            <person name="Goodwin S."/>
            <person name="Spatafora J."/>
            <person name="Crous P."/>
            <person name="Grigoriev I."/>
        </authorList>
    </citation>
    <scope>NUCLEOTIDE SEQUENCE</scope>
    <source>
        <strain evidence="2">CBS 121167</strain>
    </source>
</reference>
<evidence type="ECO:0000313" key="3">
    <source>
        <dbReference type="Proteomes" id="UP000799438"/>
    </source>
</evidence>
<organism evidence="2 3">
    <name type="scientific">Aplosporella prunicola CBS 121167</name>
    <dbReference type="NCBI Taxonomy" id="1176127"/>
    <lineage>
        <taxon>Eukaryota</taxon>
        <taxon>Fungi</taxon>
        <taxon>Dikarya</taxon>
        <taxon>Ascomycota</taxon>
        <taxon>Pezizomycotina</taxon>
        <taxon>Dothideomycetes</taxon>
        <taxon>Dothideomycetes incertae sedis</taxon>
        <taxon>Botryosphaeriales</taxon>
        <taxon>Aplosporellaceae</taxon>
        <taxon>Aplosporella</taxon>
    </lineage>
</organism>
<dbReference type="AlphaFoldDB" id="A0A6A6BMY2"/>
<keyword evidence="1" id="KW-0472">Membrane</keyword>
<evidence type="ECO:0000313" key="2">
    <source>
        <dbReference type="EMBL" id="KAF2144614.1"/>
    </source>
</evidence>
<accession>A0A6A6BMY2</accession>
<keyword evidence="1" id="KW-1133">Transmembrane helix</keyword>
<feature type="transmembrane region" description="Helical" evidence="1">
    <location>
        <begin position="12"/>
        <end position="35"/>
    </location>
</feature>
<keyword evidence="3" id="KW-1185">Reference proteome</keyword>
<evidence type="ECO:0000256" key="1">
    <source>
        <dbReference type="SAM" id="Phobius"/>
    </source>
</evidence>
<proteinExistence type="predicted"/>
<dbReference type="Proteomes" id="UP000799438">
    <property type="component" value="Unassembled WGS sequence"/>
</dbReference>
<dbReference type="RefSeq" id="XP_033400326.1">
    <property type="nucleotide sequence ID" value="XM_033540034.1"/>
</dbReference>
<sequence>MLLPSCLRSKLVLACRHALSLFFSFFSTSIIIYLLHARASAAVNHHSSFQMLRADHPV</sequence>
<gene>
    <name evidence="2" type="ORF">K452DRAFT_284938</name>
</gene>
<protein>
    <submittedName>
        <fullName evidence="2">Uncharacterized protein</fullName>
    </submittedName>
</protein>